<dbReference type="EMBL" id="KE346362">
    <property type="protein sequence ID" value="KJE91699.1"/>
    <property type="molecule type" value="Genomic_DNA"/>
</dbReference>
<dbReference type="InParanoid" id="A0A0D2X201"/>
<keyword evidence="2" id="KW-1185">Reference proteome</keyword>
<dbReference type="Proteomes" id="UP000008743">
    <property type="component" value="Unassembled WGS sequence"/>
</dbReference>
<dbReference type="AlphaFoldDB" id="A0A0D2X201"/>
<sequence>MAARTGGTDQLFHFFCSLVFGQAPNPAPATFSEQLSALAACLGVSVDLVPISELTTQPAQRAKLKQLLDGQQAGAASPTDEQKTDAAAALRQLELTFCAKLVGRNWFGADLLEALNDELGSKLVTDQQVEQLRRQLAATNITELITSPDDLATLLATLPGAEARVPDPQLTITRARHSIDSLLDRSEAEASITAALERFIETVRVCSAERSRYPIALLAALPGCGKTRMCLEVMDRIVPEFCSQRHIPSLCLFLTFNSDAASTWRSYEESARHPQHAIARRLLQSYYGGAEITTNRDISVNAALSLIRRTEAGRQQVLEQRLHIFIAMDEATRLLGAHVAPQFQEPDHAGLSLGQANRRFWKQALIDLQVACRSFTTPTWMLVAGTMSSALKQAVTNSRFFVLPVPLSPLRAVYAARLLDIADPKAPESRLLPWRVNSKLMARIDQAAGLPRTLLNIIDPKTYLDTGSSVSIDDATLERVVRDGVKGSIMQSDCDFLESQALLVYREQAPVFHPNISRVVRPTTAPANLVMAATMSTLHKLQGPDPNKALQVVDLWQSWEAFCAIITNLRILSAIAAHPNSEYVQVTNLFPGSTSSRLPEFFVNASAWRDYSEDNPDRRNQPVDGRVCLTPAGYTGVDSWCTVYVKDNNGEYTPATLALQAKLDQVEDCVPLSTQIEYIEKAQRNCPSSTTIVALLTTARMDKFDPSDVPPNALILPRQGYKEFVACFELIADNVWAYNPHLSSIPRLASQFYGKRTTLAQARAIAEVVNASQSLDPKKQFRTIRDLRTYLEEHARVPNSGFTIQSIPTNAVLGWPYADDLVMENRSNTR</sequence>
<proteinExistence type="predicted"/>
<evidence type="ECO:0000313" key="2">
    <source>
        <dbReference type="Proteomes" id="UP000008743"/>
    </source>
</evidence>
<evidence type="ECO:0000313" key="1">
    <source>
        <dbReference type="EMBL" id="KJE91699.1"/>
    </source>
</evidence>
<dbReference type="RefSeq" id="XP_004349549.2">
    <property type="nucleotide sequence ID" value="XM_004349499.2"/>
</dbReference>
<accession>A0A0D2X201</accession>
<reference evidence="2" key="1">
    <citation type="submission" date="2011-02" db="EMBL/GenBank/DDBJ databases">
        <title>The Genome Sequence of Capsaspora owczarzaki ATCC 30864.</title>
        <authorList>
            <person name="Russ C."/>
            <person name="Cuomo C."/>
            <person name="Burger G."/>
            <person name="Gray M.W."/>
            <person name="Holland P.W.H."/>
            <person name="King N."/>
            <person name="Lang F.B.F."/>
            <person name="Roger A.J."/>
            <person name="Ruiz-Trillo I."/>
            <person name="Young S.K."/>
            <person name="Zeng Q."/>
            <person name="Gargeya S."/>
            <person name="Alvarado L."/>
            <person name="Berlin A."/>
            <person name="Chapman S.B."/>
            <person name="Chen Z."/>
            <person name="Freedman E."/>
            <person name="Gellesch M."/>
            <person name="Goldberg J."/>
            <person name="Griggs A."/>
            <person name="Gujja S."/>
            <person name="Heilman E."/>
            <person name="Heiman D."/>
            <person name="Howarth C."/>
            <person name="Mehta T."/>
            <person name="Neiman D."/>
            <person name="Pearson M."/>
            <person name="Roberts A."/>
            <person name="Saif S."/>
            <person name="Shea T."/>
            <person name="Shenoy N."/>
            <person name="Sisk P."/>
            <person name="Stolte C."/>
            <person name="Sykes S."/>
            <person name="White J."/>
            <person name="Yandava C."/>
            <person name="Haas B."/>
            <person name="Nusbaum C."/>
            <person name="Birren B."/>
        </authorList>
    </citation>
    <scope>NUCLEOTIDE SEQUENCE</scope>
    <source>
        <strain evidence="2">ATCC 30864</strain>
    </source>
</reference>
<organism evidence="1 2">
    <name type="scientific">Capsaspora owczarzaki (strain ATCC 30864)</name>
    <dbReference type="NCBI Taxonomy" id="595528"/>
    <lineage>
        <taxon>Eukaryota</taxon>
        <taxon>Filasterea</taxon>
        <taxon>Capsaspora</taxon>
    </lineage>
</organism>
<gene>
    <name evidence="1" type="ORF">CAOG_002796</name>
</gene>
<dbReference type="PhylomeDB" id="A0A0D2X201"/>
<name>A0A0D2X201_CAPO3</name>
<protein>
    <submittedName>
        <fullName evidence="1">Uncharacterized protein</fullName>
    </submittedName>
</protein>